<feature type="binding site" evidence="5">
    <location>
        <position position="233"/>
    </location>
    <ligand>
        <name>FAD</name>
        <dbReference type="ChEBI" id="CHEBI:57692"/>
    </ligand>
</feature>
<dbReference type="Proteomes" id="UP000708298">
    <property type="component" value="Unassembled WGS sequence"/>
</dbReference>
<feature type="domain" description="Glucose-methanol-choline oxidoreductase N-terminal" evidence="8">
    <location>
        <begin position="267"/>
        <end position="281"/>
    </location>
</feature>
<keyword evidence="3 6" id="KW-0285">Flavoprotein</keyword>
<dbReference type="InterPro" id="IPR007867">
    <property type="entry name" value="GMC_OxRtase_C"/>
</dbReference>
<evidence type="ECO:0000313" key="10">
    <source>
        <dbReference type="Proteomes" id="UP000708298"/>
    </source>
</evidence>
<dbReference type="GO" id="GO:0050660">
    <property type="term" value="F:flavin adenine dinucleotide binding"/>
    <property type="evidence" value="ECO:0007669"/>
    <property type="project" value="InterPro"/>
</dbReference>
<dbReference type="InterPro" id="IPR036188">
    <property type="entry name" value="FAD/NAD-bd_sf"/>
</dbReference>
<dbReference type="SUPFAM" id="SSF51905">
    <property type="entry name" value="FAD/NAD(P)-binding domain"/>
    <property type="match status" value="1"/>
</dbReference>
<comment type="similarity">
    <text evidence="2 6">Belongs to the GMC oxidoreductase family.</text>
</comment>
<dbReference type="Gene3D" id="3.50.50.60">
    <property type="entry name" value="FAD/NAD(P)-binding domain"/>
    <property type="match status" value="1"/>
</dbReference>
<evidence type="ECO:0000259" key="8">
    <source>
        <dbReference type="PROSITE" id="PS00624"/>
    </source>
</evidence>
<keyword evidence="4 5" id="KW-0274">FAD</keyword>
<evidence type="ECO:0000256" key="1">
    <source>
        <dbReference type="ARBA" id="ARBA00001974"/>
    </source>
</evidence>
<sequence length="532" mass="57640">MTAPATGNRFDVIIVGAGAAGAVLANRLSADSRRSVLLLDAGPNYRSAEQPPEMVSPNPFNLLLPEKFQKQYMFDDLMARRTHRQEPRLYWRGKGVGGSTSVNGQIAIRGVLDAFDEWAEYGCSGWSADEVLPYFNKLEDDLTLGNYPYHGSGGPIPVYRAPVETWGPVDLALRDAAMGLGHPWCDDLNAPAAEGVCSFAINSRDHKRVSTNDAYLEPARSRPNLTIIGDALVDRVLLDGLVATGVRVALPDGIQEFFAADVILSAGAIHSPAILHRSGVGPADWLAEAGIAQIHDLPVGQGFFDHPFVRVELKLKPEFRAKGLDTRHTNCCVKFSSGLPGAAKHDMLLASFNHGGIGVDQDMSQFGEAGIHVMLYECRSRGTVRTLSADPRHHPEIDENMMSDAFDLARMRAGARHLALICNHEATRSLCRDVQMGNTGLPLSELLTASDDQVDEWLMTDCNDAQHGAGGCVMGVEGENFSTVDTHGRVHGMRGLRVIDASIMPRDCKANTNFTTIMIGEKLADTFLADAA</sequence>
<dbReference type="SUPFAM" id="SSF54373">
    <property type="entry name" value="FAD-linked reductases, C-terminal domain"/>
    <property type="match status" value="1"/>
</dbReference>
<evidence type="ECO:0000256" key="4">
    <source>
        <dbReference type="ARBA" id="ARBA00022827"/>
    </source>
</evidence>
<dbReference type="PROSITE" id="PS00624">
    <property type="entry name" value="GMC_OXRED_2"/>
    <property type="match status" value="1"/>
</dbReference>
<evidence type="ECO:0000256" key="6">
    <source>
        <dbReference type="RuleBase" id="RU003968"/>
    </source>
</evidence>
<keyword evidence="10" id="KW-1185">Reference proteome</keyword>
<proteinExistence type="inferred from homology"/>
<dbReference type="Pfam" id="PF00732">
    <property type="entry name" value="GMC_oxred_N"/>
    <property type="match status" value="1"/>
</dbReference>
<evidence type="ECO:0000256" key="2">
    <source>
        <dbReference type="ARBA" id="ARBA00010790"/>
    </source>
</evidence>
<name>A0A964E051_9PROT</name>
<dbReference type="Pfam" id="PF05199">
    <property type="entry name" value="GMC_oxred_C"/>
    <property type="match status" value="1"/>
</dbReference>
<dbReference type="EMBL" id="JAESVB010000008">
    <property type="protein sequence ID" value="MCB8876794.1"/>
    <property type="molecule type" value="Genomic_DNA"/>
</dbReference>
<reference evidence="9" key="2">
    <citation type="submission" date="2021-01" db="EMBL/GenBank/DDBJ databases">
        <authorList>
            <person name="Mieszkin S."/>
            <person name="Pouder E."/>
            <person name="Alain K."/>
        </authorList>
    </citation>
    <scope>NUCLEOTIDE SEQUENCE</scope>
    <source>
        <strain evidence="9">HW T2.11</strain>
    </source>
</reference>
<dbReference type="PANTHER" id="PTHR11552:SF147">
    <property type="entry name" value="CHOLINE DEHYDROGENASE, MITOCHONDRIAL"/>
    <property type="match status" value="1"/>
</dbReference>
<dbReference type="Gene3D" id="3.30.410.40">
    <property type="match status" value="1"/>
</dbReference>
<protein>
    <submittedName>
        <fullName evidence="9">GMC family oxidoreductase N-terminal domain-containing protein</fullName>
    </submittedName>
</protein>
<evidence type="ECO:0000256" key="3">
    <source>
        <dbReference type="ARBA" id="ARBA00022630"/>
    </source>
</evidence>
<gene>
    <name evidence="9" type="ORF">ASILVAE211_16500</name>
</gene>
<organism evidence="9 10">
    <name type="scientific">Acidisoma silvae</name>
    <dbReference type="NCBI Taxonomy" id="2802396"/>
    <lineage>
        <taxon>Bacteria</taxon>
        <taxon>Pseudomonadati</taxon>
        <taxon>Pseudomonadota</taxon>
        <taxon>Alphaproteobacteria</taxon>
        <taxon>Acetobacterales</taxon>
        <taxon>Acidocellaceae</taxon>
        <taxon>Acidisoma</taxon>
    </lineage>
</organism>
<dbReference type="AlphaFoldDB" id="A0A964E051"/>
<dbReference type="PANTHER" id="PTHR11552">
    <property type="entry name" value="GLUCOSE-METHANOL-CHOLINE GMC OXIDOREDUCTASE"/>
    <property type="match status" value="1"/>
</dbReference>
<evidence type="ECO:0000313" key="9">
    <source>
        <dbReference type="EMBL" id="MCB8876794.1"/>
    </source>
</evidence>
<feature type="domain" description="Glucose-methanol-choline oxidoreductase N-terminal" evidence="7">
    <location>
        <begin position="93"/>
        <end position="116"/>
    </location>
</feature>
<accession>A0A964E051</accession>
<dbReference type="InterPro" id="IPR000172">
    <property type="entry name" value="GMC_OxRdtase_N"/>
</dbReference>
<dbReference type="RefSeq" id="WP_227322453.1">
    <property type="nucleotide sequence ID" value="NZ_JAESVB010000008.1"/>
</dbReference>
<evidence type="ECO:0000259" key="7">
    <source>
        <dbReference type="PROSITE" id="PS00623"/>
    </source>
</evidence>
<reference evidence="9" key="1">
    <citation type="journal article" date="2021" name="Microorganisms">
        <title>Acidisoma silvae sp. nov. and Acidisomacellulosilytica sp. nov., Two Acidophilic Bacteria Isolated from Decaying Wood, Hydrolyzing Cellulose and Producing Poly-3-hydroxybutyrate.</title>
        <authorList>
            <person name="Mieszkin S."/>
            <person name="Pouder E."/>
            <person name="Uroz S."/>
            <person name="Simon-Colin C."/>
            <person name="Alain K."/>
        </authorList>
    </citation>
    <scope>NUCLEOTIDE SEQUENCE</scope>
    <source>
        <strain evidence="9">HW T2.11</strain>
    </source>
</reference>
<dbReference type="PIRSF" id="PIRSF000137">
    <property type="entry name" value="Alcohol_oxidase"/>
    <property type="match status" value="1"/>
</dbReference>
<evidence type="ECO:0000256" key="5">
    <source>
        <dbReference type="PIRSR" id="PIRSR000137-2"/>
    </source>
</evidence>
<dbReference type="PROSITE" id="PS00623">
    <property type="entry name" value="GMC_OXRED_1"/>
    <property type="match status" value="1"/>
</dbReference>
<dbReference type="GO" id="GO:0016614">
    <property type="term" value="F:oxidoreductase activity, acting on CH-OH group of donors"/>
    <property type="evidence" value="ECO:0007669"/>
    <property type="project" value="InterPro"/>
</dbReference>
<comment type="cofactor">
    <cofactor evidence="1 5">
        <name>FAD</name>
        <dbReference type="ChEBI" id="CHEBI:57692"/>
    </cofactor>
</comment>
<comment type="caution">
    <text evidence="9">The sequence shown here is derived from an EMBL/GenBank/DDBJ whole genome shotgun (WGS) entry which is preliminary data.</text>
</comment>
<dbReference type="InterPro" id="IPR012132">
    <property type="entry name" value="GMC_OxRdtase"/>
</dbReference>